<comment type="similarity">
    <text evidence="1">Belongs to the multicopper oxidase family.</text>
</comment>
<keyword evidence="5" id="KW-0325">Glycoprotein</keyword>
<keyword evidence="3" id="KW-0732">Signal</keyword>
<evidence type="ECO:0000259" key="8">
    <source>
        <dbReference type="Pfam" id="PF00394"/>
    </source>
</evidence>
<feature type="compositionally biased region" description="Low complexity" evidence="6">
    <location>
        <begin position="141"/>
        <end position="173"/>
    </location>
</feature>
<evidence type="ECO:0000256" key="3">
    <source>
        <dbReference type="ARBA" id="ARBA00022729"/>
    </source>
</evidence>
<keyword evidence="2" id="KW-0479">Metal-binding</keyword>
<dbReference type="PANTHER" id="PTHR11709:SF488">
    <property type="entry name" value="LACCASE-RELATED"/>
    <property type="match status" value="1"/>
</dbReference>
<protein>
    <recommendedName>
        <fullName evidence="12">Plastocyanin-like domain-containing protein</fullName>
    </recommendedName>
</protein>
<dbReference type="EMBL" id="KE721469">
    <property type="protein sequence ID" value="ERF69138.1"/>
    <property type="molecule type" value="Genomic_DNA"/>
</dbReference>
<dbReference type="HOGENOM" id="CLU_006504_5_1_1"/>
<dbReference type="InterPro" id="IPR008972">
    <property type="entry name" value="Cupredoxin"/>
</dbReference>
<evidence type="ECO:0000313" key="10">
    <source>
        <dbReference type="EMBL" id="ERF69138.1"/>
    </source>
</evidence>
<dbReference type="eggNOG" id="KOG1263">
    <property type="taxonomic scope" value="Eukaryota"/>
</dbReference>
<evidence type="ECO:0000256" key="2">
    <source>
        <dbReference type="ARBA" id="ARBA00022723"/>
    </source>
</evidence>
<evidence type="ECO:0000259" key="9">
    <source>
        <dbReference type="Pfam" id="PF07731"/>
    </source>
</evidence>
<dbReference type="GeneID" id="19236153"/>
<feature type="domain" description="Plastocyanin-like" evidence="9">
    <location>
        <begin position="376"/>
        <end position="497"/>
    </location>
</feature>
<evidence type="ECO:0000256" key="6">
    <source>
        <dbReference type="SAM" id="MobiDB-lite"/>
    </source>
</evidence>
<dbReference type="InterPro" id="IPR033138">
    <property type="entry name" value="Cu_oxidase_CS"/>
</dbReference>
<feature type="compositionally biased region" description="Low complexity" evidence="6">
    <location>
        <begin position="107"/>
        <end position="133"/>
    </location>
</feature>
<keyword evidence="7" id="KW-0812">Transmembrane</keyword>
<dbReference type="InterPro" id="IPR001117">
    <property type="entry name" value="Cu-oxidase_2nd"/>
</dbReference>
<name>U1GAW4_ENDPU</name>
<dbReference type="Pfam" id="PF07731">
    <property type="entry name" value="Cu-oxidase_2"/>
    <property type="match status" value="1"/>
</dbReference>
<dbReference type="OMA" id="RNPPYRD"/>
<dbReference type="InterPro" id="IPR011706">
    <property type="entry name" value="Cu-oxidase_C"/>
</dbReference>
<evidence type="ECO:0008006" key="12">
    <source>
        <dbReference type="Google" id="ProtNLM"/>
    </source>
</evidence>
<dbReference type="RefSeq" id="XP_007805198.1">
    <property type="nucleotide sequence ID" value="XM_007807007.1"/>
</dbReference>
<sequence length="547" mass="58803">MRQAERAAIPLLLTDWYHRPSDVIYDAYFTTGAFPQCVDSLLANGFGRVQCLSESVLQAGRGLGLDSIVANDPHDPLTTAMPMASDSMSDMLMDTASGSKMPMEAVSSSSISTSSMSMDPMSMDSMETDMSMSMRKRSDHATTTAADSTTSGMSMASASSTSMSPMATMSGMADMPNLGPNGCSMPMMCRPGFGASSLPPETCSNTMSELLMSSVTASQGWAAFHLVNAGAVSRLSSSLDGHSMFVYAADGLYVEPQEGLHLSFGQRYSVIVGLDQTPGNYYVRFASYPYGDMQQVIEGQAILSYQTNGTSMTNMHTVDDSGLTWMLVNGSAKPNATELDDQMLAPFNGNAPPSGQSDVTELFAINQTDIPHNIGNASDGWNAGTTLYMPGNSTVDLIMYVANDSMDTMGHPMHLHGHKFWFLGSGEGVFPHSSVTEAPSSMINLQNPPYRDTKDLPPSGWAVIRYVTDNPGAWLFHCHVQWYQVIGMAVVLVEDEEQMQRTVGSIEAAANNTDMTALGTSLARLTMIPTFSHSVVLCIVVLSLFLH</sequence>
<dbReference type="SUPFAM" id="SSF49503">
    <property type="entry name" value="Cupredoxins"/>
    <property type="match status" value="2"/>
</dbReference>
<organism evidence="10 11">
    <name type="scientific">Endocarpon pusillum (strain Z07020 / HMAS-L-300199)</name>
    <name type="common">Lichen-forming fungus</name>
    <dbReference type="NCBI Taxonomy" id="1263415"/>
    <lineage>
        <taxon>Eukaryota</taxon>
        <taxon>Fungi</taxon>
        <taxon>Dikarya</taxon>
        <taxon>Ascomycota</taxon>
        <taxon>Pezizomycotina</taxon>
        <taxon>Eurotiomycetes</taxon>
        <taxon>Chaetothyriomycetidae</taxon>
        <taxon>Verrucariales</taxon>
        <taxon>Verrucariaceae</taxon>
        <taxon>Endocarpon</taxon>
    </lineage>
</organism>
<evidence type="ECO:0000256" key="1">
    <source>
        <dbReference type="ARBA" id="ARBA00010609"/>
    </source>
</evidence>
<accession>U1GAW4</accession>
<evidence type="ECO:0000313" key="11">
    <source>
        <dbReference type="Proteomes" id="UP000019373"/>
    </source>
</evidence>
<dbReference type="InterPro" id="IPR045087">
    <property type="entry name" value="Cu-oxidase_fam"/>
</dbReference>
<keyword evidence="11" id="KW-1185">Reference proteome</keyword>
<dbReference type="Proteomes" id="UP000019373">
    <property type="component" value="Unassembled WGS sequence"/>
</dbReference>
<evidence type="ECO:0000256" key="5">
    <source>
        <dbReference type="ARBA" id="ARBA00023180"/>
    </source>
</evidence>
<dbReference type="OrthoDB" id="4118175at2759"/>
<gene>
    <name evidence="10" type="ORF">EPUS_01094</name>
</gene>
<dbReference type="Pfam" id="PF00394">
    <property type="entry name" value="Cu-oxidase"/>
    <property type="match status" value="1"/>
</dbReference>
<keyword evidence="7" id="KW-0472">Membrane</keyword>
<feature type="domain" description="Plastocyanin-like" evidence="8">
    <location>
        <begin position="224"/>
        <end position="306"/>
    </location>
</feature>
<dbReference type="PANTHER" id="PTHR11709">
    <property type="entry name" value="MULTI-COPPER OXIDASE"/>
    <property type="match status" value="1"/>
</dbReference>
<dbReference type="AlphaFoldDB" id="U1GAW4"/>
<dbReference type="GO" id="GO:0016491">
    <property type="term" value="F:oxidoreductase activity"/>
    <property type="evidence" value="ECO:0007669"/>
    <property type="project" value="UniProtKB-KW"/>
</dbReference>
<keyword evidence="7" id="KW-1133">Transmembrane helix</keyword>
<dbReference type="Gene3D" id="2.60.40.420">
    <property type="entry name" value="Cupredoxins - blue copper proteins"/>
    <property type="match status" value="2"/>
</dbReference>
<feature type="region of interest" description="Disordered" evidence="6">
    <location>
        <begin position="107"/>
        <end position="173"/>
    </location>
</feature>
<feature type="transmembrane region" description="Helical" evidence="7">
    <location>
        <begin position="525"/>
        <end position="546"/>
    </location>
</feature>
<dbReference type="GO" id="GO:0005507">
    <property type="term" value="F:copper ion binding"/>
    <property type="evidence" value="ECO:0007669"/>
    <property type="project" value="InterPro"/>
</dbReference>
<keyword evidence="4" id="KW-0560">Oxidoreductase</keyword>
<proteinExistence type="inferred from homology"/>
<evidence type="ECO:0000256" key="7">
    <source>
        <dbReference type="SAM" id="Phobius"/>
    </source>
</evidence>
<evidence type="ECO:0000256" key="4">
    <source>
        <dbReference type="ARBA" id="ARBA00023002"/>
    </source>
</evidence>
<dbReference type="PROSITE" id="PS00079">
    <property type="entry name" value="MULTICOPPER_OXIDASE1"/>
    <property type="match status" value="1"/>
</dbReference>
<reference evidence="11" key="1">
    <citation type="journal article" date="2014" name="BMC Genomics">
        <title>Genome characteristics reveal the impact of lichenization on lichen-forming fungus Endocarpon pusillum Hedwig (Verrucariales, Ascomycota).</title>
        <authorList>
            <person name="Wang Y.-Y."/>
            <person name="Liu B."/>
            <person name="Zhang X.-Y."/>
            <person name="Zhou Q.-M."/>
            <person name="Zhang T."/>
            <person name="Li H."/>
            <person name="Yu Y.-F."/>
            <person name="Zhang X.-L."/>
            <person name="Hao X.-Y."/>
            <person name="Wang M."/>
            <person name="Wang L."/>
            <person name="Wei J.-C."/>
        </authorList>
    </citation>
    <scope>NUCLEOTIDE SEQUENCE [LARGE SCALE GENOMIC DNA]</scope>
    <source>
        <strain evidence="11">Z07020 / HMAS-L-300199</strain>
    </source>
</reference>